<dbReference type="RefSeq" id="WP_378223505.1">
    <property type="nucleotide sequence ID" value="NZ_JBHRTK010000022.1"/>
</dbReference>
<proteinExistence type="predicted"/>
<evidence type="ECO:0008006" key="4">
    <source>
        <dbReference type="Google" id="ProtNLM"/>
    </source>
</evidence>
<dbReference type="InterPro" id="IPR036388">
    <property type="entry name" value="WH-like_DNA-bd_sf"/>
</dbReference>
<feature type="compositionally biased region" description="Pro residues" evidence="1">
    <location>
        <begin position="241"/>
        <end position="251"/>
    </location>
</feature>
<sequence>MSHEIKRHASIAAKRRSSGLDMGDLRNPLVQLIYITKLSRDWRPYLSHTEVSLVLLILDQTVGSQHESWGFSYRRLAEGDQFTPGMNFDQRHIKRLIAGLEDRGFITTRPNSRGVEITPNLDWRPGVNTQTLPKRRNKTTPKAVPISTLWVAPVENGQDGPQSGDIHIIPRPRSGDIHVTPWVSSMSPIREQAGIREQANQKREQAGCRQPLCAGDDTLPETISSPAPIRMRQRPTRPVKEPIPPVAPPPLTEVGKPATVTESDLFSDHIRQRAPAKGRGRGGVDPRTTVHPGAIETTMRHAFEASYANTPGARWFDWTDKERAMVNSAILKRWPAGDAEGCHAFFEWLVNEWPMIRSTLFGWMQRPPAPEFPEISFIVRHRVKIVPAFQRREFESWSARLTEPMDRLRAKLLREGVPEEALAHRLATEAAKEEMREENAKALAAAAAELHQAQAVREQAKRIERAKGYVHPESEVAKKQRYAEVMEALGPIDPNEEIDLVGAADRAAKDWQ</sequence>
<feature type="region of interest" description="Disordered" evidence="1">
    <location>
        <begin position="233"/>
        <end position="256"/>
    </location>
</feature>
<dbReference type="EMBL" id="JBHRTK010000022">
    <property type="protein sequence ID" value="MFC3208346.1"/>
    <property type="molecule type" value="Genomic_DNA"/>
</dbReference>
<name>A0ABV7KH63_9HYPH</name>
<comment type="caution">
    <text evidence="2">The sequence shown here is derived from an EMBL/GenBank/DDBJ whole genome shotgun (WGS) entry which is preliminary data.</text>
</comment>
<accession>A0ABV7KH63</accession>
<reference evidence="3" key="1">
    <citation type="journal article" date="2019" name="Int. J. Syst. Evol. Microbiol.">
        <title>The Global Catalogue of Microorganisms (GCM) 10K type strain sequencing project: providing services to taxonomists for standard genome sequencing and annotation.</title>
        <authorList>
            <consortium name="The Broad Institute Genomics Platform"/>
            <consortium name="The Broad Institute Genome Sequencing Center for Infectious Disease"/>
            <person name="Wu L."/>
            <person name="Ma J."/>
        </authorList>
    </citation>
    <scope>NUCLEOTIDE SEQUENCE [LARGE SCALE GENOMIC DNA]</scope>
    <source>
        <strain evidence="3">KCTC 52165</strain>
    </source>
</reference>
<organism evidence="2 3">
    <name type="scientific">Aquamicrobium soli</name>
    <dbReference type="NCBI Taxonomy" id="1811518"/>
    <lineage>
        <taxon>Bacteria</taxon>
        <taxon>Pseudomonadati</taxon>
        <taxon>Pseudomonadota</taxon>
        <taxon>Alphaproteobacteria</taxon>
        <taxon>Hyphomicrobiales</taxon>
        <taxon>Phyllobacteriaceae</taxon>
        <taxon>Aquamicrobium</taxon>
    </lineage>
</organism>
<protein>
    <recommendedName>
        <fullName evidence="4">Helix-turn-helix domain-containing protein</fullName>
    </recommendedName>
</protein>
<dbReference type="Proteomes" id="UP001595583">
    <property type="component" value="Unassembled WGS sequence"/>
</dbReference>
<gene>
    <name evidence="2" type="ORF">ACFOHJ_19155</name>
</gene>
<feature type="region of interest" description="Disordered" evidence="1">
    <location>
        <begin position="206"/>
        <end position="225"/>
    </location>
</feature>
<keyword evidence="3" id="KW-1185">Reference proteome</keyword>
<evidence type="ECO:0000313" key="2">
    <source>
        <dbReference type="EMBL" id="MFC3208346.1"/>
    </source>
</evidence>
<dbReference type="Gene3D" id="1.10.10.10">
    <property type="entry name" value="Winged helix-like DNA-binding domain superfamily/Winged helix DNA-binding domain"/>
    <property type="match status" value="1"/>
</dbReference>
<evidence type="ECO:0000256" key="1">
    <source>
        <dbReference type="SAM" id="MobiDB-lite"/>
    </source>
</evidence>
<evidence type="ECO:0000313" key="3">
    <source>
        <dbReference type="Proteomes" id="UP001595583"/>
    </source>
</evidence>